<keyword evidence="2" id="KW-1185">Reference proteome</keyword>
<dbReference type="KEGG" id="nmus:H7A79_1764"/>
<name>A0A7H1MAD9_9NEIS</name>
<dbReference type="Proteomes" id="UP000516412">
    <property type="component" value="Chromosome"/>
</dbReference>
<protein>
    <submittedName>
        <fullName evidence="1">Uncharacterized protein</fullName>
    </submittedName>
</protein>
<dbReference type="AlphaFoldDB" id="A0A7H1MAD9"/>
<accession>A0A7H1MAD9</accession>
<dbReference type="RefSeq" id="WP_187000088.1">
    <property type="nucleotide sequence ID" value="NZ_CP060414.2"/>
</dbReference>
<sequence>MKDFKITKENLHLVIDYMPEAFHKLSVVIGEDMALKLFEKYRGINLPIGKNKTAAGRLLHQKLIEVIGENAANKFTFAFAMSSAKFFNIPRCIKDKQVLRDIQIKQ</sequence>
<organism evidence="1 2">
    <name type="scientific">Neisseria musculi</name>
    <dbReference type="NCBI Taxonomy" id="1815583"/>
    <lineage>
        <taxon>Bacteria</taxon>
        <taxon>Pseudomonadati</taxon>
        <taxon>Pseudomonadota</taxon>
        <taxon>Betaproteobacteria</taxon>
        <taxon>Neisseriales</taxon>
        <taxon>Neisseriaceae</taxon>
        <taxon>Neisseria</taxon>
    </lineage>
</organism>
<reference evidence="1" key="1">
    <citation type="submission" date="2024-06" db="EMBL/GenBank/DDBJ databases">
        <title>Complete Genome Sequence of mouse commensal type strain Neisseria musculi.</title>
        <authorList>
            <person name="Thapa E."/>
            <person name="Aluvathingal J."/>
            <person name="Nadendla S."/>
            <person name="Mehta A."/>
            <person name="Tettelin H."/>
            <person name="Weyand N.J."/>
        </authorList>
    </citation>
    <scope>NUCLEOTIDE SEQUENCE</scope>
    <source>
        <strain evidence="1">NW831</strain>
    </source>
</reference>
<evidence type="ECO:0000313" key="2">
    <source>
        <dbReference type="Proteomes" id="UP000516412"/>
    </source>
</evidence>
<proteinExistence type="predicted"/>
<evidence type="ECO:0000313" key="1">
    <source>
        <dbReference type="EMBL" id="QNT58604.1"/>
    </source>
</evidence>
<dbReference type="EMBL" id="CP060414">
    <property type="protein sequence ID" value="QNT58604.1"/>
    <property type="molecule type" value="Genomic_DNA"/>
</dbReference>
<gene>
    <name evidence="1" type="ORF">H7A79_1764</name>
</gene>